<comment type="function">
    <text evidence="1">Needed for flagellar regrowth and assembly.</text>
</comment>
<dbReference type="Proteomes" id="UP000193785">
    <property type="component" value="Unassembled WGS sequence"/>
</dbReference>
<dbReference type="RefSeq" id="WP_084882210.1">
    <property type="nucleotide sequence ID" value="NZ_MLJJ01000004.1"/>
</dbReference>
<evidence type="ECO:0000256" key="3">
    <source>
        <dbReference type="ARBA" id="ARBA00006602"/>
    </source>
</evidence>
<dbReference type="PANTHER" id="PTHR34982">
    <property type="entry name" value="YOP PROTEINS TRANSLOCATION PROTEIN L"/>
    <property type="match status" value="1"/>
</dbReference>
<evidence type="ECO:0000256" key="6">
    <source>
        <dbReference type="ARBA" id="ARBA00022490"/>
    </source>
</evidence>
<evidence type="ECO:0000256" key="8">
    <source>
        <dbReference type="ARBA" id="ARBA00022927"/>
    </source>
</evidence>
<proteinExistence type="inferred from homology"/>
<dbReference type="InterPro" id="IPR051472">
    <property type="entry name" value="T3SS_Stator/FliH"/>
</dbReference>
<evidence type="ECO:0000256" key="7">
    <source>
        <dbReference type="ARBA" id="ARBA00022795"/>
    </source>
</evidence>
<dbReference type="PRINTS" id="PR01003">
    <property type="entry name" value="FLGFLIH"/>
</dbReference>
<evidence type="ECO:0000313" key="11">
    <source>
        <dbReference type="EMBL" id="ORN02643.1"/>
    </source>
</evidence>
<evidence type="ECO:0000256" key="9">
    <source>
        <dbReference type="ARBA" id="ARBA00023225"/>
    </source>
</evidence>
<sequence>MSELNPVGAWRTWVPANLLEESSLPTEPQLPVSDAISPLSEEHIQLELNRCREQAKKQGFAEGLAQGHEEGRAQGFQEGLLQGQQQGAEQALSEARERQEQINGRLSQLIDGFEEALNQLDRVIPARLMQLALTAARSIVGKQIQCDHSILLENIQQLLAKEPLFKGDIHLWVSASQLATVQSEFGVLLESRGWTLHGDAALSPGGCRISAEEGELDASIDTRWQQLCELSRED</sequence>
<dbReference type="PANTHER" id="PTHR34982:SF1">
    <property type="entry name" value="FLAGELLAR ASSEMBLY PROTEIN FLIH"/>
    <property type="match status" value="1"/>
</dbReference>
<reference evidence="11 12" key="1">
    <citation type="journal article" date="2017" name="Antonie Van Leeuwenhoek">
        <title>Phylogenomic resolution of the bacterial genus Pantoea and its relationship with Erwinia and Tatumella.</title>
        <authorList>
            <person name="Palmer M."/>
            <person name="Steenkamp E.T."/>
            <person name="Coetzee M.P."/>
            <person name="Chan W.Y."/>
            <person name="van Zyl E."/>
            <person name="De Maayer P."/>
            <person name="Coutinho T.A."/>
            <person name="Blom J."/>
            <person name="Smits T.H."/>
            <person name="Duffy B."/>
            <person name="Venter S.N."/>
        </authorList>
    </citation>
    <scope>NUCLEOTIDE SEQUENCE [LARGE SCALE GENOMIC DNA]</scope>
    <source>
        <strain evidence="11 12">LMG 5345</strain>
    </source>
</reference>
<comment type="subcellular location">
    <subcellularLocation>
        <location evidence="2">Cytoplasm</location>
    </subcellularLocation>
</comment>
<dbReference type="EMBL" id="MLJJ01000004">
    <property type="protein sequence ID" value="ORN02643.1"/>
    <property type="molecule type" value="Genomic_DNA"/>
</dbReference>
<evidence type="ECO:0000259" key="10">
    <source>
        <dbReference type="Pfam" id="PF02108"/>
    </source>
</evidence>
<gene>
    <name evidence="11" type="ORF">HA46_03370</name>
</gene>
<comment type="similarity">
    <text evidence="3">Belongs to the FliH family.</text>
</comment>
<keyword evidence="5" id="KW-0813">Transport</keyword>
<accession>A0ABX3UXI3</accession>
<keyword evidence="8" id="KW-0653">Protein transport</keyword>
<protein>
    <recommendedName>
        <fullName evidence="4">Flagellar assembly protein FliH</fullName>
    </recommendedName>
</protein>
<evidence type="ECO:0000256" key="4">
    <source>
        <dbReference type="ARBA" id="ARBA00016507"/>
    </source>
</evidence>
<keyword evidence="7" id="KW-1005">Bacterial flagellum biogenesis</keyword>
<evidence type="ECO:0000256" key="2">
    <source>
        <dbReference type="ARBA" id="ARBA00004496"/>
    </source>
</evidence>
<evidence type="ECO:0000313" key="12">
    <source>
        <dbReference type="Proteomes" id="UP000193785"/>
    </source>
</evidence>
<dbReference type="Pfam" id="PF02108">
    <property type="entry name" value="FliH"/>
    <property type="match status" value="1"/>
</dbReference>
<keyword evidence="6" id="KW-0963">Cytoplasm</keyword>
<evidence type="ECO:0000256" key="1">
    <source>
        <dbReference type="ARBA" id="ARBA00003041"/>
    </source>
</evidence>
<keyword evidence="9" id="KW-1006">Bacterial flagellum protein export</keyword>
<dbReference type="InterPro" id="IPR000563">
    <property type="entry name" value="Flag_FliH"/>
</dbReference>
<comment type="caution">
    <text evidence="11">The sequence shown here is derived from an EMBL/GenBank/DDBJ whole genome shotgun (WGS) entry which is preliminary data.</text>
</comment>
<dbReference type="InterPro" id="IPR018035">
    <property type="entry name" value="Flagellar_FliH/T3SS_HrpE"/>
</dbReference>
<feature type="domain" description="Flagellar assembly protein FliH/Type III secretion system HrpE" evidence="10">
    <location>
        <begin position="102"/>
        <end position="227"/>
    </location>
</feature>
<evidence type="ECO:0000256" key="5">
    <source>
        <dbReference type="ARBA" id="ARBA00022448"/>
    </source>
</evidence>
<organism evidence="11 12">
    <name type="scientific">Pantoea septica</name>
    <dbReference type="NCBI Taxonomy" id="472695"/>
    <lineage>
        <taxon>Bacteria</taxon>
        <taxon>Pseudomonadati</taxon>
        <taxon>Pseudomonadota</taxon>
        <taxon>Gammaproteobacteria</taxon>
        <taxon>Enterobacterales</taxon>
        <taxon>Erwiniaceae</taxon>
        <taxon>Pantoea</taxon>
    </lineage>
</organism>
<name>A0ABX3UXI3_9GAMM</name>
<keyword evidence="12" id="KW-1185">Reference proteome</keyword>